<dbReference type="SUPFAM" id="SSF54695">
    <property type="entry name" value="POZ domain"/>
    <property type="match status" value="1"/>
</dbReference>
<feature type="compositionally biased region" description="Basic residues" evidence="1">
    <location>
        <begin position="705"/>
        <end position="734"/>
    </location>
</feature>
<feature type="region of interest" description="Disordered" evidence="1">
    <location>
        <begin position="409"/>
        <end position="437"/>
    </location>
</feature>
<feature type="compositionally biased region" description="Basic and acidic residues" evidence="1">
    <location>
        <begin position="768"/>
        <end position="777"/>
    </location>
</feature>
<evidence type="ECO:0000259" key="2">
    <source>
        <dbReference type="PROSITE" id="PS50097"/>
    </source>
</evidence>
<dbReference type="InterPro" id="IPR000210">
    <property type="entry name" value="BTB/POZ_dom"/>
</dbReference>
<evidence type="ECO:0000313" key="3">
    <source>
        <dbReference type="EMBL" id="KAJ6254858.1"/>
    </source>
</evidence>
<dbReference type="SMART" id="SM00225">
    <property type="entry name" value="BTB"/>
    <property type="match status" value="1"/>
</dbReference>
<accession>A0ABQ8ZD79</accession>
<evidence type="ECO:0000313" key="4">
    <source>
        <dbReference type="Proteomes" id="UP001150062"/>
    </source>
</evidence>
<gene>
    <name evidence="3" type="ORF">M0813_11905</name>
</gene>
<feature type="compositionally biased region" description="Low complexity" evidence="1">
    <location>
        <begin position="825"/>
        <end position="838"/>
    </location>
</feature>
<dbReference type="Pfam" id="PF00651">
    <property type="entry name" value="BTB"/>
    <property type="match status" value="1"/>
</dbReference>
<proteinExistence type="predicted"/>
<dbReference type="Proteomes" id="UP001150062">
    <property type="component" value="Unassembled WGS sequence"/>
</dbReference>
<sequence>MNEEQLIKYLREDKEKDVEFDLGNQKKNKRKLSCHQVVLSLSSSYWKEEFFPTNYPREFTKENCKAPFQKIYFQNPKISYVSFQKAINFCYHQAITFDNVNEIVNLILTASHFKFGKLLDHCLKLLLNELNEENCVWILDRFLTDYWSQGAIVNKLLQRIIKLVHLIFPRDRVLCDIAQCTAEALLSLPRTCVEEYVVCLRIIERGISLSVQTLKQPTVITLKASVGALLKYLNPDLLPEEDHIKIIERVNGAFLPYTKLIQRFLKSQLFISNLNYNLNGTANYAFNAPNFQNKNKKSLKKTNTTISSLSKSKSHEIVLEIPAVDFQQNDRGVYGRKERRTDYDFFNNAPRYTQTDLTKQIFKVNNEGIRVIILTTDDDEQRQQDIISTIKCNEFAKVDLVRVGGGLGSDSDEENGLEGKGKRKNGNGGGSDSDSSEEFVPEITLEMIDQYDTAFVYSTAPFAHCMSFGKLLKKWVKSGRGLILCSVFSLISQRGFNAGELFGRIAETNFCPFQKGNLIQSKPATLGKIHQKDHAILKNVKTFSGGKYSYRVYDPKNEEHVKSLKKYYQNQNETLSKTQNEKSRSTTKKIILDVEQNKFKGFEKKIQIFDIDDVLNFTHDLRSLTAATRSRSGLIFGKPNRRLSMLRRKRTRKSLSSLRSELNTHNLLEESSEFEGSDFAYTNLTGTKSNSKKKKRSDKKDSGKNRKKKKRGKEKEKKRRRRKKRRKRRRKKRDRKENKDKDEKKKKEKRKGGRGEKRERKERRKQKRREEIREREKKREKRKEREKRNEKEKGERSDTEKEKEKEKEKKNEKEKKEMKTKNNENENGNGNEKGNGNENENENGKEKEKDLNSGSETEIDDYDYNEEDIEMESEKENSEKNLGKQNIINKSSQVIAEWSDGIPLIIEKKFENPNYGKFIVFNFFPISDKISKGNGYRWENKTDGTIMIHNTIKYASTNSPNLKNL</sequence>
<feature type="compositionally biased region" description="Basic and acidic residues" evidence="1">
    <location>
        <begin position="842"/>
        <end position="851"/>
    </location>
</feature>
<comment type="caution">
    <text evidence="3">The sequence shown here is derived from an EMBL/GenBank/DDBJ whole genome shotgun (WGS) entry which is preliminary data.</text>
</comment>
<feature type="compositionally biased region" description="Basic and acidic residues" evidence="1">
    <location>
        <begin position="786"/>
        <end position="824"/>
    </location>
</feature>
<dbReference type="EMBL" id="JAOAOG010000016">
    <property type="protein sequence ID" value="KAJ6254858.1"/>
    <property type="molecule type" value="Genomic_DNA"/>
</dbReference>
<feature type="region of interest" description="Disordered" evidence="1">
    <location>
        <begin position="681"/>
        <end position="864"/>
    </location>
</feature>
<dbReference type="CDD" id="cd18186">
    <property type="entry name" value="BTB_POZ_ZBTB_KLHL-like"/>
    <property type="match status" value="1"/>
</dbReference>
<dbReference type="PROSITE" id="PS50097">
    <property type="entry name" value="BTB"/>
    <property type="match status" value="1"/>
</dbReference>
<protein>
    <submittedName>
        <fullName evidence="3">Chascon</fullName>
    </submittedName>
</protein>
<dbReference type="InterPro" id="IPR011333">
    <property type="entry name" value="SKP1/BTB/POZ_sf"/>
</dbReference>
<feature type="compositionally biased region" description="Basic and acidic residues" evidence="1">
    <location>
        <begin position="735"/>
        <end position="745"/>
    </location>
</feature>
<evidence type="ECO:0000256" key="1">
    <source>
        <dbReference type="SAM" id="MobiDB-lite"/>
    </source>
</evidence>
<organism evidence="3 4">
    <name type="scientific">Anaeramoeba flamelloides</name>
    <dbReference type="NCBI Taxonomy" id="1746091"/>
    <lineage>
        <taxon>Eukaryota</taxon>
        <taxon>Metamonada</taxon>
        <taxon>Anaeramoebidae</taxon>
        <taxon>Anaeramoeba</taxon>
    </lineage>
</organism>
<feature type="domain" description="BTB" evidence="2">
    <location>
        <begin position="16"/>
        <end position="99"/>
    </location>
</feature>
<keyword evidence="4" id="KW-1185">Reference proteome</keyword>
<name>A0ABQ8ZD79_9EUKA</name>
<dbReference type="Gene3D" id="3.30.710.10">
    <property type="entry name" value="Potassium Channel Kv1.1, Chain A"/>
    <property type="match status" value="1"/>
</dbReference>
<reference evidence="3" key="1">
    <citation type="submission" date="2022-08" db="EMBL/GenBank/DDBJ databases">
        <title>Novel sulfate-reducing endosymbionts in the free-living metamonad Anaeramoeba.</title>
        <authorList>
            <person name="Jerlstrom-Hultqvist J."/>
            <person name="Cepicka I."/>
            <person name="Gallot-Lavallee L."/>
            <person name="Salas-Leiva D."/>
            <person name="Curtis B.A."/>
            <person name="Zahonova K."/>
            <person name="Pipaliya S."/>
            <person name="Dacks J."/>
            <person name="Roger A.J."/>
        </authorList>
    </citation>
    <scope>NUCLEOTIDE SEQUENCE</scope>
    <source>
        <strain evidence="3">Schooner1</strain>
    </source>
</reference>